<accession>A0A839QHF3</accession>
<evidence type="ECO:0000313" key="3">
    <source>
        <dbReference type="Proteomes" id="UP000550501"/>
    </source>
</evidence>
<comment type="caution">
    <text evidence="2">The sequence shown here is derived from an EMBL/GenBank/DDBJ whole genome shotgun (WGS) entry which is preliminary data.</text>
</comment>
<keyword evidence="3" id="KW-1185">Reference proteome</keyword>
<dbReference type="AlphaFoldDB" id="A0A839QHF3"/>
<gene>
    <name evidence="2" type="ORF">FHR72_004156</name>
</gene>
<dbReference type="EMBL" id="JACHVU010000011">
    <property type="protein sequence ID" value="MBB2992652.1"/>
    <property type="molecule type" value="Genomic_DNA"/>
</dbReference>
<protein>
    <submittedName>
        <fullName evidence="2">Uncharacterized protein</fullName>
    </submittedName>
</protein>
<feature type="region of interest" description="Disordered" evidence="1">
    <location>
        <begin position="1"/>
        <end position="20"/>
    </location>
</feature>
<evidence type="ECO:0000256" key="1">
    <source>
        <dbReference type="SAM" id="MobiDB-lite"/>
    </source>
</evidence>
<proteinExistence type="predicted"/>
<dbReference type="Proteomes" id="UP000550501">
    <property type="component" value="Unassembled WGS sequence"/>
</dbReference>
<name>A0A839QHF3_MYCIR</name>
<sequence>MRSQQINSLKKFADTRQRPRVAQAVRPGGLSGRVVPHLFIDVTCGVVTDAPGRRRAEFPI</sequence>
<organism evidence="2 3">
    <name type="scientific">Mycolicibacterium iranicum</name>
    <name type="common">Mycobacterium iranicum</name>
    <dbReference type="NCBI Taxonomy" id="912594"/>
    <lineage>
        <taxon>Bacteria</taxon>
        <taxon>Bacillati</taxon>
        <taxon>Actinomycetota</taxon>
        <taxon>Actinomycetes</taxon>
        <taxon>Mycobacteriales</taxon>
        <taxon>Mycobacteriaceae</taxon>
        <taxon>Mycolicibacterium</taxon>
    </lineage>
</organism>
<reference evidence="2 3" key="1">
    <citation type="submission" date="2020-08" db="EMBL/GenBank/DDBJ databases">
        <title>The Agave Microbiome: Exploring the role of microbial communities in plant adaptations to desert environments.</title>
        <authorList>
            <person name="Partida-Martinez L.P."/>
        </authorList>
    </citation>
    <scope>NUCLEOTIDE SEQUENCE [LARGE SCALE GENOMIC DNA]</scope>
    <source>
        <strain evidence="2 3">AT2.18</strain>
    </source>
</reference>
<evidence type="ECO:0000313" key="2">
    <source>
        <dbReference type="EMBL" id="MBB2992652.1"/>
    </source>
</evidence>